<comment type="caution">
    <text evidence="1">The sequence shown here is derived from an EMBL/GenBank/DDBJ whole genome shotgun (WGS) entry which is preliminary data.</text>
</comment>
<evidence type="ECO:0000313" key="2">
    <source>
        <dbReference type="Proteomes" id="UP001057452"/>
    </source>
</evidence>
<organism evidence="1 2">
    <name type="scientific">Chaenocephalus aceratus</name>
    <name type="common">Blackfin icefish</name>
    <name type="synonym">Chaenichthys aceratus</name>
    <dbReference type="NCBI Taxonomy" id="36190"/>
    <lineage>
        <taxon>Eukaryota</taxon>
        <taxon>Metazoa</taxon>
        <taxon>Chordata</taxon>
        <taxon>Craniata</taxon>
        <taxon>Vertebrata</taxon>
        <taxon>Euteleostomi</taxon>
        <taxon>Actinopterygii</taxon>
        <taxon>Neopterygii</taxon>
        <taxon>Teleostei</taxon>
        <taxon>Neoteleostei</taxon>
        <taxon>Acanthomorphata</taxon>
        <taxon>Eupercaria</taxon>
        <taxon>Perciformes</taxon>
        <taxon>Notothenioidei</taxon>
        <taxon>Channichthyidae</taxon>
        <taxon>Chaenocephalus</taxon>
    </lineage>
</organism>
<name>A0ACB9W6U1_CHAAC</name>
<gene>
    <name evidence="1" type="ORF">KUCAC02_000607</name>
</gene>
<sequence length="142" mass="15565">MGLQMLGARVEMACRRSGNGLGLLLILVLDLLGSTVSNMEPIFWNSLNERCDCAWAPAVEPGTKPLMRAFCQQWVDSPIELDTGGECVYVYESNRSCEERFELMLQNGSARGKAANPATGWSPSSSLFHAFFGHRRLVGGHA</sequence>
<proteinExistence type="predicted"/>
<dbReference type="Proteomes" id="UP001057452">
    <property type="component" value="Chromosome 18"/>
</dbReference>
<accession>A0ACB9W6U1</accession>
<dbReference type="EMBL" id="CM043802">
    <property type="protein sequence ID" value="KAI4808550.1"/>
    <property type="molecule type" value="Genomic_DNA"/>
</dbReference>
<keyword evidence="2" id="KW-1185">Reference proteome</keyword>
<evidence type="ECO:0000313" key="1">
    <source>
        <dbReference type="EMBL" id="KAI4808550.1"/>
    </source>
</evidence>
<feature type="non-terminal residue" evidence="1">
    <location>
        <position position="142"/>
    </location>
</feature>
<protein>
    <submittedName>
        <fullName evidence="1">Uncharacterized protein</fullName>
    </submittedName>
</protein>
<reference evidence="1" key="1">
    <citation type="submission" date="2022-05" db="EMBL/GenBank/DDBJ databases">
        <title>Chromosome-level genome of Chaenocephalus aceratus.</title>
        <authorList>
            <person name="Park H."/>
        </authorList>
    </citation>
    <scope>NUCLEOTIDE SEQUENCE</scope>
    <source>
        <strain evidence="1">KU_202001</strain>
    </source>
</reference>